<dbReference type="Proteomes" id="UP000193785">
    <property type="component" value="Unassembled WGS sequence"/>
</dbReference>
<name>A0ABX3UUL6_9GAMM</name>
<keyword evidence="2" id="KW-1185">Reference proteome</keyword>
<dbReference type="EMBL" id="MLJJ01000007">
    <property type="protein sequence ID" value="ORN01657.1"/>
    <property type="molecule type" value="Genomic_DNA"/>
</dbReference>
<dbReference type="RefSeq" id="WP_084882775.1">
    <property type="nucleotide sequence ID" value="NZ_MLJJ01000007.1"/>
</dbReference>
<protein>
    <submittedName>
        <fullName evidence="1">Uncharacterized protein</fullName>
    </submittedName>
</protein>
<organism evidence="1 2">
    <name type="scientific">Pantoea septica</name>
    <dbReference type="NCBI Taxonomy" id="472695"/>
    <lineage>
        <taxon>Bacteria</taxon>
        <taxon>Pseudomonadati</taxon>
        <taxon>Pseudomonadota</taxon>
        <taxon>Gammaproteobacteria</taxon>
        <taxon>Enterobacterales</taxon>
        <taxon>Erwiniaceae</taxon>
        <taxon>Pantoea</taxon>
    </lineage>
</organism>
<evidence type="ECO:0000313" key="2">
    <source>
        <dbReference type="Proteomes" id="UP000193785"/>
    </source>
</evidence>
<accession>A0ABX3UUL6</accession>
<sequence>MRSYFQIQARGLNRRGDTVAINYQVITSSSAYAKAHALKKARLDGLKQPHISHAREVLA</sequence>
<reference evidence="1 2" key="1">
    <citation type="journal article" date="2017" name="Antonie Van Leeuwenhoek">
        <title>Phylogenomic resolution of the bacterial genus Pantoea and its relationship with Erwinia and Tatumella.</title>
        <authorList>
            <person name="Palmer M."/>
            <person name="Steenkamp E.T."/>
            <person name="Coetzee M.P."/>
            <person name="Chan W.Y."/>
            <person name="van Zyl E."/>
            <person name="De Maayer P."/>
            <person name="Coutinho T.A."/>
            <person name="Blom J."/>
            <person name="Smits T.H."/>
            <person name="Duffy B."/>
            <person name="Venter S.N."/>
        </authorList>
    </citation>
    <scope>NUCLEOTIDE SEQUENCE [LARGE SCALE GENOMIC DNA]</scope>
    <source>
        <strain evidence="1 2">LMG 5345</strain>
    </source>
</reference>
<evidence type="ECO:0000313" key="1">
    <source>
        <dbReference type="EMBL" id="ORN01657.1"/>
    </source>
</evidence>
<comment type="caution">
    <text evidence="1">The sequence shown here is derived from an EMBL/GenBank/DDBJ whole genome shotgun (WGS) entry which is preliminary data.</text>
</comment>
<gene>
    <name evidence="1" type="ORF">HA46_05525</name>
</gene>
<proteinExistence type="predicted"/>